<gene>
    <name evidence="1" type="ORF">LVIROSA_LOCUS21738</name>
</gene>
<sequence length="113" mass="13167">MQKTKDCDSFLLNLKNTLTPPVLDSTGFTNRFMTRSLNRRHRDRIRHSLILYTQTHTLFLDLILSPAATSIRFRIPVHNFKYTSLRSSGSSKQSRIEDSQILNFFLIKVLILV</sequence>
<name>A0AAU9N913_9ASTR</name>
<dbReference type="AlphaFoldDB" id="A0AAU9N913"/>
<protein>
    <submittedName>
        <fullName evidence="1">Uncharacterized protein</fullName>
    </submittedName>
</protein>
<proteinExistence type="predicted"/>
<evidence type="ECO:0000313" key="1">
    <source>
        <dbReference type="EMBL" id="CAH1435282.1"/>
    </source>
</evidence>
<organism evidence="1 2">
    <name type="scientific">Lactuca virosa</name>
    <dbReference type="NCBI Taxonomy" id="75947"/>
    <lineage>
        <taxon>Eukaryota</taxon>
        <taxon>Viridiplantae</taxon>
        <taxon>Streptophyta</taxon>
        <taxon>Embryophyta</taxon>
        <taxon>Tracheophyta</taxon>
        <taxon>Spermatophyta</taxon>
        <taxon>Magnoliopsida</taxon>
        <taxon>eudicotyledons</taxon>
        <taxon>Gunneridae</taxon>
        <taxon>Pentapetalae</taxon>
        <taxon>asterids</taxon>
        <taxon>campanulids</taxon>
        <taxon>Asterales</taxon>
        <taxon>Asteraceae</taxon>
        <taxon>Cichorioideae</taxon>
        <taxon>Cichorieae</taxon>
        <taxon>Lactucinae</taxon>
        <taxon>Lactuca</taxon>
    </lineage>
</organism>
<comment type="caution">
    <text evidence="1">The sequence shown here is derived from an EMBL/GenBank/DDBJ whole genome shotgun (WGS) entry which is preliminary data.</text>
</comment>
<keyword evidence="2" id="KW-1185">Reference proteome</keyword>
<dbReference type="EMBL" id="CAKMRJ010004445">
    <property type="protein sequence ID" value="CAH1435282.1"/>
    <property type="molecule type" value="Genomic_DNA"/>
</dbReference>
<dbReference type="Proteomes" id="UP001157418">
    <property type="component" value="Unassembled WGS sequence"/>
</dbReference>
<accession>A0AAU9N913</accession>
<evidence type="ECO:0000313" key="2">
    <source>
        <dbReference type="Proteomes" id="UP001157418"/>
    </source>
</evidence>
<reference evidence="1 2" key="1">
    <citation type="submission" date="2022-01" db="EMBL/GenBank/DDBJ databases">
        <authorList>
            <person name="Xiong W."/>
            <person name="Schranz E."/>
        </authorList>
    </citation>
    <scope>NUCLEOTIDE SEQUENCE [LARGE SCALE GENOMIC DNA]</scope>
</reference>